<dbReference type="PROSITE" id="PS50157">
    <property type="entry name" value="ZINC_FINGER_C2H2_2"/>
    <property type="match status" value="6"/>
</dbReference>
<evidence type="ECO:0000256" key="7">
    <source>
        <dbReference type="ARBA" id="ARBA00023242"/>
    </source>
</evidence>
<evidence type="ECO:0000256" key="3">
    <source>
        <dbReference type="ARBA" id="ARBA00022737"/>
    </source>
</evidence>
<keyword evidence="4 8" id="KW-0863">Zinc-finger</keyword>
<dbReference type="Pfam" id="PF07776">
    <property type="entry name" value="zf-AD"/>
    <property type="match status" value="1"/>
</dbReference>
<dbReference type="PROSITE" id="PS00028">
    <property type="entry name" value="ZINC_FINGER_C2H2_1"/>
    <property type="match status" value="6"/>
</dbReference>
<dbReference type="SUPFAM" id="SSF57716">
    <property type="entry name" value="Glucocorticoid receptor-like (DNA-binding domain)"/>
    <property type="match status" value="1"/>
</dbReference>
<feature type="domain" description="C2H2-type" evidence="11">
    <location>
        <begin position="427"/>
        <end position="456"/>
    </location>
</feature>
<name>A0A182MZD2_9DIPT</name>
<feature type="binding site" evidence="9">
    <location>
        <position position="53"/>
    </location>
    <ligand>
        <name>Zn(2+)</name>
        <dbReference type="ChEBI" id="CHEBI:29105"/>
    </ligand>
</feature>
<feature type="binding site" evidence="9">
    <location>
        <position position="5"/>
    </location>
    <ligand>
        <name>Zn(2+)</name>
        <dbReference type="ChEBI" id="CHEBI:29105"/>
    </ligand>
</feature>
<dbReference type="PANTHER" id="PTHR24390:SF159">
    <property type="entry name" value="GROWTH FACTOR INDEPENDENT 1 TRANSCRIPTIONAL REPRESSOR"/>
    <property type="match status" value="1"/>
</dbReference>
<evidence type="ECO:0008006" key="15">
    <source>
        <dbReference type="Google" id="ProtNLM"/>
    </source>
</evidence>
<evidence type="ECO:0000256" key="9">
    <source>
        <dbReference type="PROSITE-ProRule" id="PRU01263"/>
    </source>
</evidence>
<keyword evidence="10" id="KW-0472">Membrane</keyword>
<dbReference type="PANTHER" id="PTHR24390">
    <property type="entry name" value="ZINC FINGER PROTEIN"/>
    <property type="match status" value="1"/>
</dbReference>
<protein>
    <recommendedName>
        <fullName evidence="15">Protein krueppel</fullName>
    </recommendedName>
</protein>
<dbReference type="AlphaFoldDB" id="A0A182MZD2"/>
<keyword evidence="6" id="KW-0238">DNA-binding</keyword>
<evidence type="ECO:0000256" key="6">
    <source>
        <dbReference type="ARBA" id="ARBA00023125"/>
    </source>
</evidence>
<accession>A0A182MZD2</accession>
<feature type="domain" description="ZAD" evidence="12">
    <location>
        <begin position="3"/>
        <end position="77"/>
    </location>
</feature>
<evidence type="ECO:0000313" key="14">
    <source>
        <dbReference type="Proteomes" id="UP000075884"/>
    </source>
</evidence>
<feature type="domain" description="C2H2-type" evidence="11">
    <location>
        <begin position="233"/>
        <end position="260"/>
    </location>
</feature>
<evidence type="ECO:0000256" key="1">
    <source>
        <dbReference type="ARBA" id="ARBA00004123"/>
    </source>
</evidence>
<feature type="transmembrane region" description="Helical" evidence="10">
    <location>
        <begin position="806"/>
        <end position="822"/>
    </location>
</feature>
<dbReference type="SMART" id="SM00355">
    <property type="entry name" value="ZnF_C2H2"/>
    <property type="match status" value="9"/>
</dbReference>
<comment type="subcellular location">
    <subcellularLocation>
        <location evidence="1">Nucleus</location>
    </subcellularLocation>
</comment>
<dbReference type="Gene3D" id="3.30.160.60">
    <property type="entry name" value="Classic Zinc Finger"/>
    <property type="match status" value="5"/>
</dbReference>
<dbReference type="GO" id="GO:0008270">
    <property type="term" value="F:zinc ion binding"/>
    <property type="evidence" value="ECO:0007669"/>
    <property type="project" value="UniProtKB-UniRule"/>
</dbReference>
<dbReference type="STRING" id="7168.A0A182MZD2"/>
<keyword evidence="10" id="KW-0812">Transmembrane</keyword>
<organism evidence="13 14">
    <name type="scientific">Anopheles dirus</name>
    <dbReference type="NCBI Taxonomy" id="7168"/>
    <lineage>
        <taxon>Eukaryota</taxon>
        <taxon>Metazoa</taxon>
        <taxon>Ecdysozoa</taxon>
        <taxon>Arthropoda</taxon>
        <taxon>Hexapoda</taxon>
        <taxon>Insecta</taxon>
        <taxon>Pterygota</taxon>
        <taxon>Neoptera</taxon>
        <taxon>Endopterygota</taxon>
        <taxon>Diptera</taxon>
        <taxon>Nematocera</taxon>
        <taxon>Culicoidea</taxon>
        <taxon>Culicidae</taxon>
        <taxon>Anophelinae</taxon>
        <taxon>Anopheles</taxon>
    </lineage>
</organism>
<reference evidence="14" key="1">
    <citation type="submission" date="2013-03" db="EMBL/GenBank/DDBJ databases">
        <title>The Genome Sequence of Anopheles dirus WRAIR2.</title>
        <authorList>
            <consortium name="The Broad Institute Genomics Platform"/>
            <person name="Neafsey D.E."/>
            <person name="Walton C."/>
            <person name="Walker B."/>
            <person name="Young S.K."/>
            <person name="Zeng Q."/>
            <person name="Gargeya S."/>
            <person name="Fitzgerald M."/>
            <person name="Haas B."/>
            <person name="Abouelleil A."/>
            <person name="Allen A.W."/>
            <person name="Alvarado L."/>
            <person name="Arachchi H.M."/>
            <person name="Berlin A.M."/>
            <person name="Chapman S.B."/>
            <person name="Gainer-Dewar J."/>
            <person name="Goldberg J."/>
            <person name="Griggs A."/>
            <person name="Gujja S."/>
            <person name="Hansen M."/>
            <person name="Howarth C."/>
            <person name="Imamovic A."/>
            <person name="Ireland A."/>
            <person name="Larimer J."/>
            <person name="McCowan C."/>
            <person name="Murphy C."/>
            <person name="Pearson M."/>
            <person name="Poon T.W."/>
            <person name="Priest M."/>
            <person name="Roberts A."/>
            <person name="Saif S."/>
            <person name="Shea T."/>
            <person name="Sisk P."/>
            <person name="Sykes S."/>
            <person name="Wortman J."/>
            <person name="Nusbaum C."/>
            <person name="Birren B."/>
        </authorList>
    </citation>
    <scope>NUCLEOTIDE SEQUENCE [LARGE SCALE GENOMIC DNA]</scope>
    <source>
        <strain evidence="14">WRAIR2</strain>
    </source>
</reference>
<keyword evidence="14" id="KW-1185">Reference proteome</keyword>
<evidence type="ECO:0000256" key="4">
    <source>
        <dbReference type="ARBA" id="ARBA00022771"/>
    </source>
</evidence>
<feature type="domain" description="C2H2-type" evidence="11">
    <location>
        <begin position="457"/>
        <end position="484"/>
    </location>
</feature>
<keyword evidence="7" id="KW-0539">Nucleus</keyword>
<sequence>MSLQCRVCLDYAKHCTSLFVCTDGTTLAQIIQFCADIQIAEDDDLPCHICLKCSEDAKLAYMFVKKCRQSNNELHAQHILSKLLVQRINTTTEDRSDLSSPAGSERQRTCELLVEFVVEPTEVEKEVLQIETLDEHLDEEGGHIASHGSTTDNDDYIEAEYLEESSDLDQTNEDIRDSPIVFDCSEGDTFTRAHYCCHSDCVLMFYTKHDLKEHIHSQHVLDVAQETPSNERYSCGNCDQSFFTASELDTHEALLALKRSIVNPTTKGRPKTYPCLFTAAEKKCCDCYAPFSTVEALLEHSAQHHSVRQTVQDPARPIRCPVCFKLFRCKATLIFHQNAPYKPRNYRCRTCGVAYRTPSQLATHEAVHTAGQKYVCAECDTCFKSEHNLKSHALLHREKREVCGTCGMCFHRKSNLRMHERIHSEAYYCVCPHCDRKCKNRSQLREHQKVHTQKKTLDCRYCSRSFAYISDRKRHEMTHTGDYPFVCSCSKMFSRSRLYEKHVSKCKVAMDSQEKEMHSGPSKLSGRNEFKLVGVPPSATASSGAHRLAAVPLPLLPLPLPMAHPEPHVSAPVPGGGPRVADGFAIGVHQTSAAVELVAIVALAPVAAELSADQTDLPAGPSGFPPAIDVSEAAVLKLQAEDVRFSPPPSAAVGDAFSVTTTGLTPPNSSESLAVEMDSGERATLPGVILGSSSIFSCVPCADESMLNRADNDIAGSCRNDGVLRLLLLLLLLLQGYDGRREDATAGGRDDWILAQCHLSKGALECHEILLLLLLLLLLLAHKLYLLHQHTKLLIGGLCRGDRSQLLLLLLLLLMCRLWLLIRTTASRREQ</sequence>
<dbReference type="GO" id="GO:0003700">
    <property type="term" value="F:DNA-binding transcription factor activity"/>
    <property type="evidence" value="ECO:0007669"/>
    <property type="project" value="TreeGrafter"/>
</dbReference>
<dbReference type="EnsemblMetazoa" id="ADIR000737-RA">
    <property type="protein sequence ID" value="ADIR000737-PA"/>
    <property type="gene ID" value="ADIR000737"/>
</dbReference>
<keyword evidence="2 9" id="KW-0479">Metal-binding</keyword>
<feature type="domain" description="C2H2-type" evidence="11">
    <location>
        <begin position="346"/>
        <end position="373"/>
    </location>
</feature>
<dbReference type="InterPro" id="IPR036236">
    <property type="entry name" value="Znf_C2H2_sf"/>
</dbReference>
<keyword evidence="10" id="KW-1133">Transmembrane helix</keyword>
<evidence type="ECO:0000256" key="8">
    <source>
        <dbReference type="PROSITE-ProRule" id="PRU00042"/>
    </source>
</evidence>
<dbReference type="InterPro" id="IPR013087">
    <property type="entry name" value="Znf_C2H2_type"/>
</dbReference>
<dbReference type="GO" id="GO:0006357">
    <property type="term" value="P:regulation of transcription by RNA polymerase II"/>
    <property type="evidence" value="ECO:0007669"/>
    <property type="project" value="TreeGrafter"/>
</dbReference>
<dbReference type="GO" id="GO:0000978">
    <property type="term" value="F:RNA polymerase II cis-regulatory region sequence-specific DNA binding"/>
    <property type="evidence" value="ECO:0007669"/>
    <property type="project" value="TreeGrafter"/>
</dbReference>
<dbReference type="SUPFAM" id="SSF57667">
    <property type="entry name" value="beta-beta-alpha zinc fingers"/>
    <property type="match status" value="4"/>
</dbReference>
<keyword evidence="5 9" id="KW-0862">Zinc</keyword>
<dbReference type="PROSITE" id="PS51915">
    <property type="entry name" value="ZAD"/>
    <property type="match status" value="1"/>
</dbReference>
<reference evidence="13" key="2">
    <citation type="submission" date="2020-05" db="UniProtKB">
        <authorList>
            <consortium name="EnsemblMetazoa"/>
        </authorList>
    </citation>
    <scope>IDENTIFICATION</scope>
    <source>
        <strain evidence="13">WRAIR2</strain>
    </source>
</reference>
<proteinExistence type="predicted"/>
<evidence type="ECO:0000256" key="5">
    <source>
        <dbReference type="ARBA" id="ARBA00022833"/>
    </source>
</evidence>
<dbReference type="InterPro" id="IPR012934">
    <property type="entry name" value="Znf_AD"/>
</dbReference>
<feature type="binding site" evidence="9">
    <location>
        <position position="50"/>
    </location>
    <ligand>
        <name>Zn(2+)</name>
        <dbReference type="ChEBI" id="CHEBI:29105"/>
    </ligand>
</feature>
<feature type="binding site" evidence="9">
    <location>
        <position position="8"/>
    </location>
    <ligand>
        <name>Zn(2+)</name>
        <dbReference type="ChEBI" id="CHEBI:29105"/>
    </ligand>
</feature>
<evidence type="ECO:0000259" key="11">
    <source>
        <dbReference type="PROSITE" id="PS50157"/>
    </source>
</evidence>
<feature type="domain" description="C2H2-type" evidence="11">
    <location>
        <begin position="401"/>
        <end position="424"/>
    </location>
</feature>
<dbReference type="GO" id="GO:0005634">
    <property type="term" value="C:nucleus"/>
    <property type="evidence" value="ECO:0007669"/>
    <property type="project" value="UniProtKB-SubCell"/>
</dbReference>
<keyword evidence="3" id="KW-0677">Repeat</keyword>
<evidence type="ECO:0000259" key="12">
    <source>
        <dbReference type="PROSITE" id="PS51915"/>
    </source>
</evidence>
<dbReference type="Proteomes" id="UP000075884">
    <property type="component" value="Unassembled WGS sequence"/>
</dbReference>
<evidence type="ECO:0000256" key="2">
    <source>
        <dbReference type="ARBA" id="ARBA00022723"/>
    </source>
</evidence>
<feature type="domain" description="C2H2-type" evidence="11">
    <location>
        <begin position="374"/>
        <end position="401"/>
    </location>
</feature>
<dbReference type="Pfam" id="PF00096">
    <property type="entry name" value="zf-C2H2"/>
    <property type="match status" value="4"/>
</dbReference>
<evidence type="ECO:0000313" key="13">
    <source>
        <dbReference type="EnsemblMetazoa" id="ADIR000737-PA"/>
    </source>
</evidence>
<evidence type="ECO:0000256" key="10">
    <source>
        <dbReference type="SAM" id="Phobius"/>
    </source>
</evidence>
<dbReference type="VEuPathDB" id="VectorBase:ADIR000737"/>
<dbReference type="SMART" id="SM00868">
    <property type="entry name" value="zf-AD"/>
    <property type="match status" value="1"/>
</dbReference>